<keyword evidence="3" id="KW-1185">Reference proteome</keyword>
<feature type="transmembrane region" description="Helical" evidence="1">
    <location>
        <begin position="35"/>
        <end position="57"/>
    </location>
</feature>
<keyword evidence="1" id="KW-0472">Membrane</keyword>
<protein>
    <submittedName>
        <fullName evidence="2">Uncharacterized protein</fullName>
    </submittedName>
</protein>
<feature type="transmembrane region" description="Helical" evidence="1">
    <location>
        <begin position="95"/>
        <end position="116"/>
    </location>
</feature>
<gene>
    <name evidence="2" type="ORF">V8G54_015748</name>
</gene>
<dbReference type="AlphaFoldDB" id="A0AAQ3NLM3"/>
<dbReference type="Proteomes" id="UP001374535">
    <property type="component" value="Chromosome 5"/>
</dbReference>
<evidence type="ECO:0000256" key="1">
    <source>
        <dbReference type="SAM" id="Phobius"/>
    </source>
</evidence>
<reference evidence="2 3" key="1">
    <citation type="journal article" date="2023" name="Life. Sci Alliance">
        <title>Evolutionary insights into 3D genome organization and epigenetic landscape of Vigna mungo.</title>
        <authorList>
            <person name="Junaid A."/>
            <person name="Singh B."/>
            <person name="Bhatia S."/>
        </authorList>
    </citation>
    <scope>NUCLEOTIDE SEQUENCE [LARGE SCALE GENOMIC DNA]</scope>
    <source>
        <strain evidence="2">Urdbean</strain>
    </source>
</reference>
<evidence type="ECO:0000313" key="3">
    <source>
        <dbReference type="Proteomes" id="UP001374535"/>
    </source>
</evidence>
<proteinExistence type="predicted"/>
<keyword evidence="1" id="KW-0812">Transmembrane</keyword>
<sequence length="134" mass="15533">MNEEEALVLGFCSLQRRQRWRTHEEASCTMHEGTLFCVSGLCNLQVGVAIAIFLFMFEEFLVCRLGISIRFLLDDGEAQLKIEILPWFLAARFRVSWWLGFVAWWPEGLVVAHFVLQQRRLGFHGGGTRVFVLR</sequence>
<dbReference type="EMBL" id="CP144696">
    <property type="protein sequence ID" value="WVZ11218.1"/>
    <property type="molecule type" value="Genomic_DNA"/>
</dbReference>
<evidence type="ECO:0000313" key="2">
    <source>
        <dbReference type="EMBL" id="WVZ11218.1"/>
    </source>
</evidence>
<keyword evidence="1" id="KW-1133">Transmembrane helix</keyword>
<accession>A0AAQ3NLM3</accession>
<organism evidence="2 3">
    <name type="scientific">Vigna mungo</name>
    <name type="common">Black gram</name>
    <name type="synonym">Phaseolus mungo</name>
    <dbReference type="NCBI Taxonomy" id="3915"/>
    <lineage>
        <taxon>Eukaryota</taxon>
        <taxon>Viridiplantae</taxon>
        <taxon>Streptophyta</taxon>
        <taxon>Embryophyta</taxon>
        <taxon>Tracheophyta</taxon>
        <taxon>Spermatophyta</taxon>
        <taxon>Magnoliopsida</taxon>
        <taxon>eudicotyledons</taxon>
        <taxon>Gunneridae</taxon>
        <taxon>Pentapetalae</taxon>
        <taxon>rosids</taxon>
        <taxon>fabids</taxon>
        <taxon>Fabales</taxon>
        <taxon>Fabaceae</taxon>
        <taxon>Papilionoideae</taxon>
        <taxon>50 kb inversion clade</taxon>
        <taxon>NPAAA clade</taxon>
        <taxon>indigoferoid/millettioid clade</taxon>
        <taxon>Phaseoleae</taxon>
        <taxon>Vigna</taxon>
    </lineage>
</organism>
<name>A0AAQ3NLM3_VIGMU</name>